<dbReference type="Proteomes" id="UP001054945">
    <property type="component" value="Unassembled WGS sequence"/>
</dbReference>
<dbReference type="EMBL" id="BPLR01010457">
    <property type="protein sequence ID" value="GIY39388.1"/>
    <property type="molecule type" value="Genomic_DNA"/>
</dbReference>
<sequence length="80" mass="9151">MGLATDAAPDHSIPGLRVWHDRFLIGIHYILSPLFISPSFCQKFCFPLHLMNDFASYVNRTTGVFAKKDKTIFIHFVLPQ</sequence>
<protein>
    <submittedName>
        <fullName evidence="1">Uncharacterized protein</fullName>
    </submittedName>
</protein>
<gene>
    <name evidence="1" type="ORF">CEXT_594201</name>
</gene>
<dbReference type="AlphaFoldDB" id="A0AAV4SY76"/>
<evidence type="ECO:0000313" key="1">
    <source>
        <dbReference type="EMBL" id="GIY39388.1"/>
    </source>
</evidence>
<proteinExistence type="predicted"/>
<reference evidence="1 2" key="1">
    <citation type="submission" date="2021-06" db="EMBL/GenBank/DDBJ databases">
        <title>Caerostris extrusa draft genome.</title>
        <authorList>
            <person name="Kono N."/>
            <person name="Arakawa K."/>
        </authorList>
    </citation>
    <scope>NUCLEOTIDE SEQUENCE [LARGE SCALE GENOMIC DNA]</scope>
</reference>
<evidence type="ECO:0000313" key="2">
    <source>
        <dbReference type="Proteomes" id="UP001054945"/>
    </source>
</evidence>
<accession>A0AAV4SY76</accession>
<name>A0AAV4SY76_CAEEX</name>
<comment type="caution">
    <text evidence="1">The sequence shown here is derived from an EMBL/GenBank/DDBJ whole genome shotgun (WGS) entry which is preliminary data.</text>
</comment>
<organism evidence="1 2">
    <name type="scientific">Caerostris extrusa</name>
    <name type="common">Bark spider</name>
    <name type="synonym">Caerostris bankana</name>
    <dbReference type="NCBI Taxonomy" id="172846"/>
    <lineage>
        <taxon>Eukaryota</taxon>
        <taxon>Metazoa</taxon>
        <taxon>Ecdysozoa</taxon>
        <taxon>Arthropoda</taxon>
        <taxon>Chelicerata</taxon>
        <taxon>Arachnida</taxon>
        <taxon>Araneae</taxon>
        <taxon>Araneomorphae</taxon>
        <taxon>Entelegynae</taxon>
        <taxon>Araneoidea</taxon>
        <taxon>Araneidae</taxon>
        <taxon>Caerostris</taxon>
    </lineage>
</organism>
<keyword evidence="2" id="KW-1185">Reference proteome</keyword>